<evidence type="ECO:0000256" key="1">
    <source>
        <dbReference type="SAM" id="Coils"/>
    </source>
</evidence>
<dbReference type="Gene3D" id="1.10.418.10">
    <property type="entry name" value="Calponin-like domain"/>
    <property type="match status" value="1"/>
</dbReference>
<dbReference type="EMBL" id="JAOTOJ010000002">
    <property type="protein sequence ID" value="KAK9407092.1"/>
    <property type="molecule type" value="Genomic_DNA"/>
</dbReference>
<feature type="region of interest" description="Disordered" evidence="2">
    <location>
        <begin position="182"/>
        <end position="230"/>
    </location>
</feature>
<feature type="compositionally biased region" description="Low complexity" evidence="2">
    <location>
        <begin position="290"/>
        <end position="306"/>
    </location>
</feature>
<feature type="region of interest" description="Disordered" evidence="2">
    <location>
        <begin position="501"/>
        <end position="573"/>
    </location>
</feature>
<dbReference type="InterPro" id="IPR044039">
    <property type="entry name" value="DUF5745"/>
</dbReference>
<accession>A0AAW1BYJ8</accession>
<feature type="compositionally biased region" description="Polar residues" evidence="2">
    <location>
        <begin position="398"/>
        <end position="407"/>
    </location>
</feature>
<feature type="compositionally biased region" description="Basic residues" evidence="2">
    <location>
        <begin position="535"/>
        <end position="545"/>
    </location>
</feature>
<evidence type="ECO:0000313" key="5">
    <source>
        <dbReference type="Proteomes" id="UP001474421"/>
    </source>
</evidence>
<protein>
    <submittedName>
        <fullName evidence="4">Centrosomal protein of 95 kDa</fullName>
    </submittedName>
</protein>
<proteinExistence type="predicted"/>
<organism evidence="4 5">
    <name type="scientific">Crotalus adamanteus</name>
    <name type="common">Eastern diamondback rattlesnake</name>
    <dbReference type="NCBI Taxonomy" id="8729"/>
    <lineage>
        <taxon>Eukaryota</taxon>
        <taxon>Metazoa</taxon>
        <taxon>Chordata</taxon>
        <taxon>Craniata</taxon>
        <taxon>Vertebrata</taxon>
        <taxon>Euteleostomi</taxon>
        <taxon>Lepidosauria</taxon>
        <taxon>Squamata</taxon>
        <taxon>Bifurcata</taxon>
        <taxon>Unidentata</taxon>
        <taxon>Episquamata</taxon>
        <taxon>Toxicofera</taxon>
        <taxon>Serpentes</taxon>
        <taxon>Colubroidea</taxon>
        <taxon>Viperidae</taxon>
        <taxon>Crotalinae</taxon>
        <taxon>Crotalus</taxon>
    </lineage>
</organism>
<gene>
    <name evidence="4" type="ORF">NXF25_005866</name>
</gene>
<dbReference type="InterPro" id="IPR026619">
    <property type="entry name" value="CEP95"/>
</dbReference>
<dbReference type="AlphaFoldDB" id="A0AAW1BYJ8"/>
<feature type="compositionally biased region" description="Polar residues" evidence="2">
    <location>
        <begin position="554"/>
        <end position="567"/>
    </location>
</feature>
<feature type="compositionally biased region" description="Polar residues" evidence="2">
    <location>
        <begin position="204"/>
        <end position="216"/>
    </location>
</feature>
<dbReference type="InterPro" id="IPR036872">
    <property type="entry name" value="CH_dom_sf"/>
</dbReference>
<evidence type="ECO:0000256" key="2">
    <source>
        <dbReference type="SAM" id="MobiDB-lite"/>
    </source>
</evidence>
<dbReference type="Pfam" id="PF19016">
    <property type="entry name" value="DUF5745"/>
    <property type="match status" value="1"/>
</dbReference>
<feature type="coiled-coil region" evidence="1">
    <location>
        <begin position="738"/>
        <end position="772"/>
    </location>
</feature>
<keyword evidence="1" id="KW-0175">Coiled coil</keyword>
<feature type="region of interest" description="Disordered" evidence="2">
    <location>
        <begin position="336"/>
        <end position="420"/>
    </location>
</feature>
<dbReference type="PANTHER" id="PTHR22545">
    <property type="entry name" value="CENTROSOMAL PROTEIN OF 95 KDA"/>
    <property type="match status" value="1"/>
</dbReference>
<evidence type="ECO:0000259" key="3">
    <source>
        <dbReference type="Pfam" id="PF19016"/>
    </source>
</evidence>
<comment type="caution">
    <text evidence="4">The sequence shown here is derived from an EMBL/GenBank/DDBJ whole genome shotgun (WGS) entry which is preliminary data.</text>
</comment>
<feature type="compositionally biased region" description="Basic and acidic residues" evidence="2">
    <location>
        <begin position="520"/>
        <end position="534"/>
    </location>
</feature>
<dbReference type="PANTHER" id="PTHR22545:SF0">
    <property type="entry name" value="CENTROSOMAL PROTEIN OF 95 KDA"/>
    <property type="match status" value="1"/>
</dbReference>
<feature type="region of interest" description="Disordered" evidence="2">
    <location>
        <begin position="276"/>
        <end position="307"/>
    </location>
</feature>
<name>A0AAW1BYJ8_CROAD</name>
<evidence type="ECO:0000313" key="4">
    <source>
        <dbReference type="EMBL" id="KAK9407092.1"/>
    </source>
</evidence>
<dbReference type="GO" id="GO:0005813">
    <property type="term" value="C:centrosome"/>
    <property type="evidence" value="ECO:0007669"/>
    <property type="project" value="InterPro"/>
</dbReference>
<reference evidence="4 5" key="1">
    <citation type="journal article" date="2024" name="Proc. Natl. Acad. Sci. U.S.A.">
        <title>The genetic regulatory architecture and epigenomic basis for age-related changes in rattlesnake venom.</title>
        <authorList>
            <person name="Hogan M.P."/>
            <person name="Holding M.L."/>
            <person name="Nystrom G.S."/>
            <person name="Colston T.J."/>
            <person name="Bartlett D.A."/>
            <person name="Mason A.J."/>
            <person name="Ellsworth S.A."/>
            <person name="Rautsaw R.M."/>
            <person name="Lawrence K.C."/>
            <person name="Strickland J.L."/>
            <person name="He B."/>
            <person name="Fraser P."/>
            <person name="Margres M.J."/>
            <person name="Gilbert D.M."/>
            <person name="Gibbs H.L."/>
            <person name="Parkinson C.L."/>
            <person name="Rokyta D.R."/>
        </authorList>
    </citation>
    <scope>NUCLEOTIDE SEQUENCE [LARGE SCALE GENOMIC DNA]</scope>
    <source>
        <strain evidence="4">DRR0105</strain>
    </source>
</reference>
<dbReference type="Proteomes" id="UP001474421">
    <property type="component" value="Unassembled WGS sequence"/>
</dbReference>
<keyword evidence="5" id="KW-1185">Reference proteome</keyword>
<dbReference type="GO" id="GO:0000922">
    <property type="term" value="C:spindle pole"/>
    <property type="evidence" value="ECO:0007669"/>
    <property type="project" value="InterPro"/>
</dbReference>
<sequence length="935" mass="107137">MEVNWRKGELLQLTNHHAEVRRAVQDLNRRSFGVLRFGCRCGFCVKSGGMATAAERDWVNVANDLLTKCNIHLHVNSLSDCGAEVFVHLYESILGEKVPDFIAVPTCQEDNIHNVQAVIDSLALDYLQISLSHITGENIVKGDKESIRNLLEIFDGLLEYLTEEVSETASQQDDGLKVIAETEVQPMDSKKPEDGYDIPVPSLEQPSAGGSSQSSELLDPSWEAGGSESTSELIKLGDTAYLFSLRNEVLPAGKEVPKKAAGSEVHATFRESFGLSSSGRKSVISERPASAKSAQLSQEQLSSSAKKLGDPIRPAIALQPPYQPSVSGVSYLAERKNDTGDQDSPPPLLPLKSQEPPSTVLAEPPERESPVFSDGIRSFPDATSYFPTEPSATGGGVTSESLPQASSHDAGKEIGRSSQHTSIWSCKENGFTQFTPIQTTRPKQRNLFIGKNQNERPALADSFVEDSLPHRRAKKKISEMSEKLSRRLNELDMMLKHALGEKSRDELSADEDTLSQHSDSIMDYRQTKQQSDVRHPRKAPSRRRSFSASPPPSNYESSHVSDSPPQKNTEEPARRVQICWQNEQDQRKLRPKHLSKAYDEDLRAYEASERLELSTIKAKAQEMEQKYKENVLKETPRISHAAKIYSRKTIPRHSKLDQRISRGGFAKPKKAAPMKVKENDLLPLLLEDFPHMNISHPTMNKMWQQQLSQIERFKPPREGNQWKLQNEILETLKKHDLLVDLLKREQAHNRRLQEFRQRIERQKCTQNKMRERRQQIARAKKYYQDYRIQLRAKMMRTRTREERIFKQLFEEGLEIQKQRFLELRSYAKEKRAEQKRQYQDELQSMENYYKDQFAMLAEAVSEERREIQTRERAHVQTLSKVKRELRSKVEKEIKELQDMITHDDDDLFFRELEADRLKSRLLVASFQYNKNYLFL</sequence>
<feature type="domain" description="DUF5745" evidence="3">
    <location>
        <begin position="99"/>
        <end position="157"/>
    </location>
</feature>